<evidence type="ECO:0000313" key="1">
    <source>
        <dbReference type="EMBL" id="MBX31404.1"/>
    </source>
</evidence>
<sequence>MQNVLIFGRPLSFRNSSLGTSVLPIVFPSVAITASITLQSHISSFWSRARLLSVDNVNR</sequence>
<organism evidence="1">
    <name type="scientific">Rhizophora mucronata</name>
    <name type="common">Asiatic mangrove</name>
    <dbReference type="NCBI Taxonomy" id="61149"/>
    <lineage>
        <taxon>Eukaryota</taxon>
        <taxon>Viridiplantae</taxon>
        <taxon>Streptophyta</taxon>
        <taxon>Embryophyta</taxon>
        <taxon>Tracheophyta</taxon>
        <taxon>Spermatophyta</taxon>
        <taxon>Magnoliopsida</taxon>
        <taxon>eudicotyledons</taxon>
        <taxon>Gunneridae</taxon>
        <taxon>Pentapetalae</taxon>
        <taxon>rosids</taxon>
        <taxon>fabids</taxon>
        <taxon>Malpighiales</taxon>
        <taxon>Rhizophoraceae</taxon>
        <taxon>Rhizophora</taxon>
    </lineage>
</organism>
<name>A0A2P2MMD6_RHIMU</name>
<dbReference type="EMBL" id="GGEC01050920">
    <property type="protein sequence ID" value="MBX31404.1"/>
    <property type="molecule type" value="Transcribed_RNA"/>
</dbReference>
<protein>
    <submittedName>
        <fullName evidence="1">Disease resistance protein RFL1</fullName>
    </submittedName>
</protein>
<reference evidence="1" key="1">
    <citation type="submission" date="2018-02" db="EMBL/GenBank/DDBJ databases">
        <title>Rhizophora mucronata_Transcriptome.</title>
        <authorList>
            <person name="Meera S.P."/>
            <person name="Sreeshan A."/>
            <person name="Augustine A."/>
        </authorList>
    </citation>
    <scope>NUCLEOTIDE SEQUENCE</scope>
    <source>
        <tissue evidence="1">Leaf</tissue>
    </source>
</reference>
<proteinExistence type="predicted"/>
<dbReference type="AlphaFoldDB" id="A0A2P2MMD6"/>
<accession>A0A2P2MMD6</accession>